<reference evidence="2 3" key="1">
    <citation type="submission" date="2016-03" db="EMBL/GenBank/DDBJ databases">
        <title>Whole genome sequencing of Grifola frondosa 9006-11.</title>
        <authorList>
            <person name="Min B."/>
            <person name="Park H."/>
            <person name="Kim J.-G."/>
            <person name="Cho H."/>
            <person name="Oh Y.-L."/>
            <person name="Kong W.-S."/>
            <person name="Choi I.-G."/>
        </authorList>
    </citation>
    <scope>NUCLEOTIDE SEQUENCE [LARGE SCALE GENOMIC DNA]</scope>
    <source>
        <strain evidence="2 3">9006-11</strain>
    </source>
</reference>
<feature type="region of interest" description="Disordered" evidence="1">
    <location>
        <begin position="170"/>
        <end position="239"/>
    </location>
</feature>
<dbReference type="Proteomes" id="UP000092993">
    <property type="component" value="Unassembled WGS sequence"/>
</dbReference>
<comment type="caution">
    <text evidence="2">The sequence shown here is derived from an EMBL/GenBank/DDBJ whole genome shotgun (WGS) entry which is preliminary data.</text>
</comment>
<organism evidence="2 3">
    <name type="scientific">Grifola frondosa</name>
    <name type="common">Maitake</name>
    <name type="synonym">Polyporus frondosus</name>
    <dbReference type="NCBI Taxonomy" id="5627"/>
    <lineage>
        <taxon>Eukaryota</taxon>
        <taxon>Fungi</taxon>
        <taxon>Dikarya</taxon>
        <taxon>Basidiomycota</taxon>
        <taxon>Agaricomycotina</taxon>
        <taxon>Agaricomycetes</taxon>
        <taxon>Polyporales</taxon>
        <taxon>Grifolaceae</taxon>
        <taxon>Grifola</taxon>
    </lineage>
</organism>
<feature type="compositionally biased region" description="Polar residues" evidence="1">
    <location>
        <begin position="176"/>
        <end position="187"/>
    </location>
</feature>
<evidence type="ECO:0000256" key="1">
    <source>
        <dbReference type="SAM" id="MobiDB-lite"/>
    </source>
</evidence>
<evidence type="ECO:0000313" key="2">
    <source>
        <dbReference type="EMBL" id="OBZ77415.1"/>
    </source>
</evidence>
<name>A0A1C7MKP1_GRIFR</name>
<sequence>MVELARQDRDAQLRKAMTDAAREGIEQAYRIAMSDLITMAQEAYLFELARERKERRAVSGGPVNADVVREQQAITAAVKRGESERSQTQHNTGVGEGVSRRLNGDSQPRVPDGGNQGGGPMYSDRSLHSNVDRRNPEHLAPRVPNPSLGRKTSTRVEQEWMSIEKAREIRAEVQGSPRQQSSASSFNVRAGDYLPTSGSVPYPQPMPIPRSPDNHDVNGSSFSSGYRPKRQEKKSSLTVVPPTSIPLAFPRFFV</sequence>
<evidence type="ECO:0000313" key="3">
    <source>
        <dbReference type="Proteomes" id="UP000092993"/>
    </source>
</evidence>
<protein>
    <submittedName>
        <fullName evidence="2">Uncharacterized protein</fullName>
    </submittedName>
</protein>
<dbReference type="EMBL" id="LUGG01000002">
    <property type="protein sequence ID" value="OBZ77415.1"/>
    <property type="molecule type" value="Genomic_DNA"/>
</dbReference>
<proteinExistence type="predicted"/>
<keyword evidence="3" id="KW-1185">Reference proteome</keyword>
<feature type="compositionally biased region" description="Basic and acidic residues" evidence="1">
    <location>
        <begin position="125"/>
        <end position="140"/>
    </location>
</feature>
<gene>
    <name evidence="2" type="ORF">A0H81_02292</name>
</gene>
<feature type="region of interest" description="Disordered" evidence="1">
    <location>
        <begin position="78"/>
        <end position="157"/>
    </location>
</feature>
<dbReference type="AlphaFoldDB" id="A0A1C7MKP1"/>
<accession>A0A1C7MKP1</accession>